<reference evidence="1 2" key="1">
    <citation type="submission" date="2017-12" db="EMBL/GenBank/DDBJ databases">
        <title>Hemimetabolous genomes reveal molecular basis of termite eusociality.</title>
        <authorList>
            <person name="Harrison M.C."/>
            <person name="Jongepier E."/>
            <person name="Robertson H.M."/>
            <person name="Arning N."/>
            <person name="Bitard-Feildel T."/>
            <person name="Chao H."/>
            <person name="Childers C.P."/>
            <person name="Dinh H."/>
            <person name="Doddapaneni H."/>
            <person name="Dugan S."/>
            <person name="Gowin J."/>
            <person name="Greiner C."/>
            <person name="Han Y."/>
            <person name="Hu H."/>
            <person name="Hughes D.S.T."/>
            <person name="Huylmans A.-K."/>
            <person name="Kemena C."/>
            <person name="Kremer L.P.M."/>
            <person name="Lee S.L."/>
            <person name="Lopez-Ezquerra A."/>
            <person name="Mallet L."/>
            <person name="Monroy-Kuhn J.M."/>
            <person name="Moser A."/>
            <person name="Murali S.C."/>
            <person name="Muzny D.M."/>
            <person name="Otani S."/>
            <person name="Piulachs M.-D."/>
            <person name="Poelchau M."/>
            <person name="Qu J."/>
            <person name="Schaub F."/>
            <person name="Wada-Katsumata A."/>
            <person name="Worley K.C."/>
            <person name="Xie Q."/>
            <person name="Ylla G."/>
            <person name="Poulsen M."/>
            <person name="Gibbs R.A."/>
            <person name="Schal C."/>
            <person name="Richards S."/>
            <person name="Belles X."/>
            <person name="Korb J."/>
            <person name="Bornberg-Bauer E."/>
        </authorList>
    </citation>
    <scope>NUCLEOTIDE SEQUENCE [LARGE SCALE GENOMIC DNA]</scope>
    <source>
        <tissue evidence="1">Whole body</tissue>
    </source>
</reference>
<sequence length="55" mass="6528">MHIVILSVKTYTGNYTGKQYLSIMLIKTKNLHKNQDKRLHQPRKKLYQISNQIIS</sequence>
<accession>A0A2J7RTC8</accession>
<gene>
    <name evidence="1" type="ORF">B7P43_G16216</name>
</gene>
<proteinExistence type="predicted"/>
<evidence type="ECO:0000313" key="2">
    <source>
        <dbReference type="Proteomes" id="UP000235965"/>
    </source>
</evidence>
<dbReference type="AlphaFoldDB" id="A0A2J7RTC8"/>
<evidence type="ECO:0000313" key="1">
    <source>
        <dbReference type="EMBL" id="PNF44100.1"/>
    </source>
</evidence>
<keyword evidence="2" id="KW-1185">Reference proteome</keyword>
<comment type="caution">
    <text evidence="1">The sequence shown here is derived from an EMBL/GenBank/DDBJ whole genome shotgun (WGS) entry which is preliminary data.</text>
</comment>
<name>A0A2J7RTC8_9NEOP</name>
<organism evidence="1 2">
    <name type="scientific">Cryptotermes secundus</name>
    <dbReference type="NCBI Taxonomy" id="105785"/>
    <lineage>
        <taxon>Eukaryota</taxon>
        <taxon>Metazoa</taxon>
        <taxon>Ecdysozoa</taxon>
        <taxon>Arthropoda</taxon>
        <taxon>Hexapoda</taxon>
        <taxon>Insecta</taxon>
        <taxon>Pterygota</taxon>
        <taxon>Neoptera</taxon>
        <taxon>Polyneoptera</taxon>
        <taxon>Dictyoptera</taxon>
        <taxon>Blattodea</taxon>
        <taxon>Blattoidea</taxon>
        <taxon>Termitoidae</taxon>
        <taxon>Kalotermitidae</taxon>
        <taxon>Cryptotermitinae</taxon>
        <taxon>Cryptotermes</taxon>
    </lineage>
</organism>
<dbReference type="InParanoid" id="A0A2J7RTC8"/>
<protein>
    <submittedName>
        <fullName evidence="1">Uncharacterized protein</fullName>
    </submittedName>
</protein>
<dbReference type="Proteomes" id="UP000235965">
    <property type="component" value="Unassembled WGS sequence"/>
</dbReference>
<dbReference type="EMBL" id="NEVH01000006">
    <property type="protein sequence ID" value="PNF44100.1"/>
    <property type="molecule type" value="Genomic_DNA"/>
</dbReference>